<name>A0ABS4KW07_9CLOT</name>
<evidence type="ECO:0000313" key="2">
    <source>
        <dbReference type="Proteomes" id="UP001519307"/>
    </source>
</evidence>
<dbReference type="Proteomes" id="UP001519307">
    <property type="component" value="Unassembled WGS sequence"/>
</dbReference>
<reference evidence="1 2" key="1">
    <citation type="submission" date="2021-03" db="EMBL/GenBank/DDBJ databases">
        <title>Genomic Encyclopedia of Type Strains, Phase IV (KMG-IV): sequencing the most valuable type-strain genomes for metagenomic binning, comparative biology and taxonomic classification.</title>
        <authorList>
            <person name="Goeker M."/>
        </authorList>
    </citation>
    <scope>NUCLEOTIDE SEQUENCE [LARGE SCALE GENOMIC DNA]</scope>
    <source>
        <strain evidence="1 2">DSM 28783</strain>
    </source>
</reference>
<keyword evidence="2" id="KW-1185">Reference proteome</keyword>
<gene>
    <name evidence="1" type="ORF">J2Z42_002951</name>
</gene>
<dbReference type="EMBL" id="JAGGLM010000050">
    <property type="protein sequence ID" value="MBP2034213.1"/>
    <property type="molecule type" value="Genomic_DNA"/>
</dbReference>
<accession>A0ABS4KW07</accession>
<organism evidence="1 2">
    <name type="scientific">Clostridium algifaecis</name>
    <dbReference type="NCBI Taxonomy" id="1472040"/>
    <lineage>
        <taxon>Bacteria</taxon>
        <taxon>Bacillati</taxon>
        <taxon>Bacillota</taxon>
        <taxon>Clostridia</taxon>
        <taxon>Eubacteriales</taxon>
        <taxon>Clostridiaceae</taxon>
        <taxon>Clostridium</taxon>
    </lineage>
</organism>
<comment type="caution">
    <text evidence="1">The sequence shown here is derived from an EMBL/GenBank/DDBJ whole genome shotgun (WGS) entry which is preliminary data.</text>
</comment>
<evidence type="ECO:0000313" key="1">
    <source>
        <dbReference type="EMBL" id="MBP2034213.1"/>
    </source>
</evidence>
<proteinExistence type="predicted"/>
<protein>
    <recommendedName>
        <fullName evidence="3">Secreted protein</fullName>
    </recommendedName>
</protein>
<evidence type="ECO:0008006" key="3">
    <source>
        <dbReference type="Google" id="ProtNLM"/>
    </source>
</evidence>
<sequence length="82" mass="8654">MAASVCSSAVLTAPLVLVQYCSFKTWEVESASTSALLSGVFTQNSSSVAQVATKSSISSIFIPKGDRTAGYFLNNSKRVDLK</sequence>